<dbReference type="InterPro" id="IPR057224">
    <property type="entry name" value="DUF7902"/>
</dbReference>
<dbReference type="eggNOG" id="COG0714">
    <property type="taxonomic scope" value="Bacteria"/>
</dbReference>
<dbReference type="STRING" id="1406840.Q763_04100"/>
<dbReference type="Pfam" id="PF25472">
    <property type="entry name" value="DUF7902"/>
    <property type="match status" value="1"/>
</dbReference>
<dbReference type="Pfam" id="PF07728">
    <property type="entry name" value="AAA_5"/>
    <property type="match status" value="1"/>
</dbReference>
<accession>A0A0A2LTD2</accession>
<dbReference type="SUPFAM" id="SSF52540">
    <property type="entry name" value="P-loop containing nucleoside triphosphate hydrolases"/>
    <property type="match status" value="1"/>
</dbReference>
<reference evidence="2 3" key="1">
    <citation type="submission" date="2013-09" db="EMBL/GenBank/DDBJ databases">
        <authorList>
            <person name="Zeng Z."/>
            <person name="Chen C."/>
        </authorList>
    </citation>
    <scope>NUCLEOTIDE SEQUENCE [LARGE SCALE GENOMIC DNA]</scope>
    <source>
        <strain evidence="2 3">F44-8</strain>
    </source>
</reference>
<dbReference type="EMBL" id="JRLV01000004">
    <property type="protein sequence ID" value="KGO83199.1"/>
    <property type="molecule type" value="Genomic_DNA"/>
</dbReference>
<dbReference type="GO" id="GO:0016887">
    <property type="term" value="F:ATP hydrolysis activity"/>
    <property type="evidence" value="ECO:0007669"/>
    <property type="project" value="InterPro"/>
</dbReference>
<dbReference type="SMART" id="SM00382">
    <property type="entry name" value="AAA"/>
    <property type="match status" value="1"/>
</dbReference>
<dbReference type="InterPro" id="IPR020958">
    <property type="entry name" value="DUF3686"/>
</dbReference>
<name>A0A0A2LTD2_9FLAO</name>
<dbReference type="CDD" id="cd00009">
    <property type="entry name" value="AAA"/>
    <property type="match status" value="1"/>
</dbReference>
<evidence type="ECO:0000313" key="2">
    <source>
        <dbReference type="EMBL" id="KGO83199.1"/>
    </source>
</evidence>
<dbReference type="GO" id="GO:0005524">
    <property type="term" value="F:ATP binding"/>
    <property type="evidence" value="ECO:0007669"/>
    <property type="project" value="InterPro"/>
</dbReference>
<organism evidence="2 3">
    <name type="scientific">Flavobacterium beibuense F44-8</name>
    <dbReference type="NCBI Taxonomy" id="1406840"/>
    <lineage>
        <taxon>Bacteria</taxon>
        <taxon>Pseudomonadati</taxon>
        <taxon>Bacteroidota</taxon>
        <taxon>Flavobacteriia</taxon>
        <taxon>Flavobacteriales</taxon>
        <taxon>Flavobacteriaceae</taxon>
        <taxon>Flavobacterium</taxon>
    </lineage>
</organism>
<comment type="caution">
    <text evidence="2">The sequence shown here is derived from an EMBL/GenBank/DDBJ whole genome shotgun (WGS) entry which is preliminary data.</text>
</comment>
<dbReference type="Gene3D" id="3.40.50.300">
    <property type="entry name" value="P-loop containing nucleotide triphosphate hydrolases"/>
    <property type="match status" value="1"/>
</dbReference>
<proteinExistence type="predicted"/>
<sequence>MKTKPTMSTLEGGTYEIIRSRLETQKNDLLGRLHKLNEARKEVFGSIETKLIANNRIITDNSCIPSDIVTIGDKCIFGYNVHFGLRTDIKTEDVFSIYSYQDGEFVKQGLDLIADETFLTDFFNLYKYYRDTEFRKFFITGNYLHMVFQISDRISDVKTFKWLIKDNSLVYQDNRSDHEYRFPRQHDFNWQETTRDMHRYGKHPHVSILDRMFVETVGGTLTIKIEDNTATGKGIYDEEVIHPDQTLDDGIYKFADLGNLVTLQIKPFQEEARFFIYNHKLQEVRKVDSLATSAILLPDEHGVIFSNGYYLQTGEYKIFENSLENLLFQERIASPNGEDFLYVFYEEKYGQYVLMSYNLITQQVNTPIICNGFTLLENGELCYFKASEEQTKNHLIQIWQTPFVKGDIMPSQHKDSYIYKIGNKDIVKAMADSQSIITLLNKDDDYDGLYADLTRLSRNILDTYYWITSKETFELNLPLTEIRNTANAAIDEFEKVVQLRQNAQKLTDELKQKAQTLFEKIKSSPLDDIDVFVEDLAGLRTLRGEVISLREVRYTDADFINKLEEEIVEQTEVISQNCVQFLMDEKALVPYHKRVEERQGELEDIATVIEARKLEDEVNGITADLEMLIDIVSNLKIEDTSQSTQIINTISLIFATLNRLKAEIKNKISSLGGKEAKADFAAQIKLIDQSIVNALDRADTPEKTEELLNKISVQLEDLEARFADYEEFTESIIEKREEVYAAFEAKKNGLTEARNKKAVAIENASQRILKNVAAKALTFNSVEDINGYFASDLMIAKLRDLVKQLVELEDTGKAEAIETELKSAREDALRKLKDRQELYEDGDNIIRFGNHRFAVNKQPLDLTIVYRDGRLNYHLTGTDFYQELKSESLLSSQKYWNQELVSENDNIYRGAYLAYKIFRNYNAEELNDFTDEQLAKLVSDETSKNYTEGYVKGVHDADANKLLKVLVTKHHKLGLLRYSPVVRAYAQFFWYSLPEEQRNKLNSKIKAAGGVLSIFPNSTEFDYIVEELTQETEKFLTKGTLNKAGSTDAYTIAGYLFEELKNDDAFSISHKASQLADSFIKMLENRGAAVAFRHNIENAPDTEAAIQLATQWVSSFLSQTGQQDSNEYISEVAALLLYRHELAEKKVSIEPDEDIAGLAGSHNTITDGVFKFHYHRFTELMERHFTVDVPAFEAFRAERHKLTQQLKTDLRLNEFMPKVLTSFVRNKLIDQVYLPLFGDNLAKQLGSAGENRRTDRSGMLLLVSPPGYGKTTLMEYLANRLGLVFMKINGPAIGHEVTSVDPSSANNAAAREELKKLNLALEMGNNVMLYLDDIQHCSPEFLQKFISLADGTRKIEGVYNGQPKTYDMKAKKFCVVMAGNPYTETGEKFRIPDMLANRADIYNLGDVIGNTAQLFELSLIENALTSNPVLAQLASKNMDDLYPLITMAETGQRDGLELKGNHTKQDIETYISLLDKVIKVRRVVLKANAAYIASAAMEDAYRTEPPFRLQGSYRDMNKLVGKIVPVMNDAEIDTLLLSHYQNETQTLTSAAEANLLKFKEMTGMLNEEDKERWTSIKETFVKNNKLKGFGDKNEMAQMLSQVMEFTEHIEGIKEILRQGLREK</sequence>
<gene>
    <name evidence="2" type="ORF">Q763_04100</name>
</gene>
<dbReference type="Pfam" id="PF12458">
    <property type="entry name" value="DUF3686"/>
    <property type="match status" value="1"/>
</dbReference>
<evidence type="ECO:0000259" key="1">
    <source>
        <dbReference type="SMART" id="SM00382"/>
    </source>
</evidence>
<dbReference type="InterPro" id="IPR011704">
    <property type="entry name" value="ATPase_dyneun-rel_AAA"/>
</dbReference>
<protein>
    <submittedName>
        <fullName evidence="2">ATPase AAA</fullName>
    </submittedName>
</protein>
<dbReference type="Proteomes" id="UP000030129">
    <property type="component" value="Unassembled WGS sequence"/>
</dbReference>
<keyword evidence="3" id="KW-1185">Reference proteome</keyword>
<dbReference type="InterPro" id="IPR027417">
    <property type="entry name" value="P-loop_NTPase"/>
</dbReference>
<dbReference type="InterPro" id="IPR003593">
    <property type="entry name" value="AAA+_ATPase"/>
</dbReference>
<feature type="domain" description="AAA+ ATPase" evidence="1">
    <location>
        <begin position="1256"/>
        <end position="1405"/>
    </location>
</feature>
<evidence type="ECO:0000313" key="3">
    <source>
        <dbReference type="Proteomes" id="UP000030129"/>
    </source>
</evidence>